<dbReference type="Proteomes" id="UP000244754">
    <property type="component" value="Chromosome"/>
</dbReference>
<dbReference type="PROSITE" id="PS51318">
    <property type="entry name" value="TAT"/>
    <property type="match status" value="1"/>
</dbReference>
<evidence type="ECO:0000256" key="2">
    <source>
        <dbReference type="SAM" id="SignalP"/>
    </source>
</evidence>
<reference evidence="4" key="1">
    <citation type="submission" date="2018-01" db="EMBL/GenBank/DDBJ databases">
        <authorList>
            <person name="Li J."/>
        </authorList>
    </citation>
    <scope>NUCLEOTIDE SEQUENCE [LARGE SCALE GENOMIC DNA]</scope>
    <source>
        <strain evidence="4">2184</strain>
    </source>
</reference>
<evidence type="ECO:0000313" key="3">
    <source>
        <dbReference type="EMBL" id="AWB83202.1"/>
    </source>
</evidence>
<protein>
    <submittedName>
        <fullName evidence="3">Uncharacterized protein</fullName>
    </submittedName>
</protein>
<organism evidence="3 4">
    <name type="scientific">Corynebacterium liangguodongii</name>
    <dbReference type="NCBI Taxonomy" id="2079535"/>
    <lineage>
        <taxon>Bacteria</taxon>
        <taxon>Bacillati</taxon>
        <taxon>Actinomycetota</taxon>
        <taxon>Actinomycetes</taxon>
        <taxon>Mycobacteriales</taxon>
        <taxon>Corynebacteriaceae</taxon>
        <taxon>Corynebacterium</taxon>
    </lineage>
</organism>
<gene>
    <name evidence="3" type="ORF">C3E79_00820</name>
</gene>
<dbReference type="OrthoDB" id="1645442at2"/>
<feature type="region of interest" description="Disordered" evidence="1">
    <location>
        <begin position="28"/>
        <end position="48"/>
    </location>
</feature>
<dbReference type="AlphaFoldDB" id="A0A2S0WBZ4"/>
<accession>A0A2S0WBZ4</accession>
<proteinExistence type="predicted"/>
<feature type="compositionally biased region" description="Low complexity" evidence="1">
    <location>
        <begin position="28"/>
        <end position="37"/>
    </location>
</feature>
<keyword evidence="4" id="KW-1185">Reference proteome</keyword>
<feature type="signal peptide" evidence="2">
    <location>
        <begin position="1"/>
        <end position="26"/>
    </location>
</feature>
<sequence length="173" mass="17611">MTFSDRARLRTAAAALALTAAVAAPAAPPVSAQPSATGTAAPSTPVDPARFEETDHGLELGIAPGETIVLEPTEAHPLTYRITEGEDSTLPAGWSVLTSPKGLRITAPLTAPEGDYAAVSVRTDGGEERDLRVTIERSEPAELKAAAPGSAAPAGSSSWIGDLIGRVATFLSA</sequence>
<keyword evidence="2" id="KW-0732">Signal</keyword>
<feature type="chain" id="PRO_5044257268" evidence="2">
    <location>
        <begin position="27"/>
        <end position="173"/>
    </location>
</feature>
<dbReference type="RefSeq" id="WP_108403198.1">
    <property type="nucleotide sequence ID" value="NZ_CP026948.1"/>
</dbReference>
<dbReference type="KEGG" id="clia:C3E79_00820"/>
<dbReference type="InterPro" id="IPR006311">
    <property type="entry name" value="TAT_signal"/>
</dbReference>
<name>A0A2S0WBZ4_9CORY</name>
<evidence type="ECO:0000256" key="1">
    <source>
        <dbReference type="SAM" id="MobiDB-lite"/>
    </source>
</evidence>
<evidence type="ECO:0000313" key="4">
    <source>
        <dbReference type="Proteomes" id="UP000244754"/>
    </source>
</evidence>
<dbReference type="EMBL" id="CP026948">
    <property type="protein sequence ID" value="AWB83202.1"/>
    <property type="molecule type" value="Genomic_DNA"/>
</dbReference>